<dbReference type="InterPro" id="IPR046569">
    <property type="entry name" value="DUF6723"/>
</dbReference>
<evidence type="ECO:0000313" key="2">
    <source>
        <dbReference type="EMBL" id="CBW75967.1"/>
    </source>
</evidence>
<feature type="compositionally biased region" description="Polar residues" evidence="1">
    <location>
        <begin position="35"/>
        <end position="44"/>
    </location>
</feature>
<feature type="region of interest" description="Disordered" evidence="1">
    <location>
        <begin position="24"/>
        <end position="51"/>
    </location>
</feature>
<dbReference type="AlphaFoldDB" id="E5AL10"/>
<dbReference type="STRING" id="882378.RBRH_01985"/>
<feature type="compositionally biased region" description="Basic and acidic residues" evidence="1">
    <location>
        <begin position="24"/>
        <end position="33"/>
    </location>
</feature>
<organism evidence="2 3">
    <name type="scientific">Mycetohabitans rhizoxinica (strain DSM 19002 / CIP 109453 / HKI 454)</name>
    <name type="common">Paraburkholderia rhizoxinica</name>
    <dbReference type="NCBI Taxonomy" id="882378"/>
    <lineage>
        <taxon>Bacteria</taxon>
        <taxon>Pseudomonadati</taxon>
        <taxon>Pseudomonadota</taxon>
        <taxon>Betaproteobacteria</taxon>
        <taxon>Burkholderiales</taxon>
        <taxon>Burkholderiaceae</taxon>
        <taxon>Mycetohabitans</taxon>
    </lineage>
</organism>
<dbReference type="Pfam" id="PF20484">
    <property type="entry name" value="DUF6723"/>
    <property type="match status" value="1"/>
</dbReference>
<name>E5AL10_MYCRK</name>
<accession>E5AL10</accession>
<dbReference type="Proteomes" id="UP000007437">
    <property type="component" value="Chromosome"/>
</dbReference>
<dbReference type="EMBL" id="FR687359">
    <property type="protein sequence ID" value="CBW75967.1"/>
    <property type="molecule type" value="Genomic_DNA"/>
</dbReference>
<dbReference type="KEGG" id="brh:RBRH_01985"/>
<reference evidence="2 3" key="1">
    <citation type="journal article" date="2011" name="J. Bacteriol.">
        <title>Complete genome sequence of Burkholderia rhizoxinica, an endosymbiont of Rhizopus microsporus.</title>
        <authorList>
            <person name="Lackner G."/>
            <person name="Moebius N."/>
            <person name="Partida-Martinez L."/>
            <person name="Hertweck C."/>
        </authorList>
    </citation>
    <scope>NUCLEOTIDE SEQUENCE [LARGE SCALE GENOMIC DNA]</scope>
    <source>
        <strain evidence="3">DSM 19002 / CIP 109453 / HKI 454</strain>
    </source>
</reference>
<protein>
    <submittedName>
        <fullName evidence="2">Uncharacterized protein</fullName>
    </submittedName>
</protein>
<gene>
    <name evidence="2" type="ordered locus">RBRH_01985</name>
</gene>
<evidence type="ECO:0000256" key="1">
    <source>
        <dbReference type="SAM" id="MobiDB-lite"/>
    </source>
</evidence>
<evidence type="ECO:0000313" key="3">
    <source>
        <dbReference type="Proteomes" id="UP000007437"/>
    </source>
</evidence>
<sequence>MVDEAGALFRGHGGSRCMDTARRWRREPTRQERTVQYNTPQAGRQQPGAEAPWSEGFKVLVTAKPGVDGRFIGMLKVVRQADRRVIFPFPGAPEIGPFDTIEQARAAALEYGRKVVADDRRNPER</sequence>
<proteinExistence type="predicted"/>
<dbReference type="HOGENOM" id="CLU_1988470_0_0_4"/>